<reference evidence="1 2" key="1">
    <citation type="journal article" date="2008" name="Nat. Biotechnol.">
        <title>Genome sequencing and analysis of the filamentous fungus Penicillium chrysogenum.</title>
        <authorList>
            <person name="van den Berg M.A."/>
            <person name="Albang R."/>
            <person name="Albermann K."/>
            <person name="Badger J.H."/>
            <person name="Daran J.-M."/>
            <person name="Driessen A.J.M."/>
            <person name="Garcia-Estrada C."/>
            <person name="Fedorova N.D."/>
            <person name="Harris D.M."/>
            <person name="Heijne W.H.M."/>
            <person name="Joardar V.S."/>
            <person name="Kiel J.A.K.W."/>
            <person name="Kovalchuk A."/>
            <person name="Martin J.F."/>
            <person name="Nierman W.C."/>
            <person name="Nijland J.G."/>
            <person name="Pronk J.T."/>
            <person name="Roubos J.A."/>
            <person name="van der Klei I.J."/>
            <person name="van Peij N.N.M.E."/>
            <person name="Veenhuis M."/>
            <person name="von Doehren H."/>
            <person name="Wagner C."/>
            <person name="Wortman J.R."/>
            <person name="Bovenberg R.A.L."/>
        </authorList>
    </citation>
    <scope>NUCLEOTIDE SEQUENCE [LARGE SCALE GENOMIC DNA]</scope>
    <source>
        <strain evidence="2">ATCC 28089 / DSM 1075 / NRRL 1951 / Wisconsin 54-1255</strain>
    </source>
</reference>
<accession>B6HSC5</accession>
<proteinExistence type="predicted"/>
<name>B6HSC5_PENRW</name>
<gene>
    <name evidence="1" type="ORF">Pc22g12910</name>
    <name evidence="1" type="ORF">PCH_Pc22g12910</name>
</gene>
<dbReference type="AlphaFoldDB" id="B6HSC5"/>
<keyword evidence="2" id="KW-1185">Reference proteome</keyword>
<dbReference type="EMBL" id="AM920437">
    <property type="protein sequence ID" value="CAP98579.1"/>
    <property type="molecule type" value="Genomic_DNA"/>
</dbReference>
<dbReference type="HOGENOM" id="CLU_1768723_0_0_1"/>
<evidence type="ECO:0000313" key="1">
    <source>
        <dbReference type="EMBL" id="CAP98579.1"/>
    </source>
</evidence>
<evidence type="ECO:0000313" key="2">
    <source>
        <dbReference type="Proteomes" id="UP000000724"/>
    </source>
</evidence>
<dbReference type="VEuPathDB" id="FungiDB:PCH_Pc22g12910"/>
<sequence>MERYIRPTTKVLLKLLLKLCAHTSIHPATFRRLHFPILTLMEYVLEGRGRDRLQEVIERIPVFGHLATLTKPRHGTRHTALSPSILKYQRGSKKSAYTAIFEIRYTTIHSRVDPQNPSQKHAKYGMAVDPSLPRIDLVFYVTFVRPP</sequence>
<organism evidence="1 2">
    <name type="scientific">Penicillium rubens (strain ATCC 28089 / DSM 1075 / NRRL 1951 / Wisconsin 54-1255)</name>
    <name type="common">Penicillium chrysogenum</name>
    <dbReference type="NCBI Taxonomy" id="500485"/>
    <lineage>
        <taxon>Eukaryota</taxon>
        <taxon>Fungi</taxon>
        <taxon>Dikarya</taxon>
        <taxon>Ascomycota</taxon>
        <taxon>Pezizomycotina</taxon>
        <taxon>Eurotiomycetes</taxon>
        <taxon>Eurotiomycetidae</taxon>
        <taxon>Eurotiales</taxon>
        <taxon>Aspergillaceae</taxon>
        <taxon>Penicillium</taxon>
        <taxon>Penicillium chrysogenum species complex</taxon>
    </lineage>
</organism>
<protein>
    <submittedName>
        <fullName evidence="1">Uncharacterized protein</fullName>
    </submittedName>
</protein>
<dbReference type="Proteomes" id="UP000000724">
    <property type="component" value="Contig Pc00c22"/>
</dbReference>